<evidence type="ECO:0000256" key="1">
    <source>
        <dbReference type="SAM" id="SignalP"/>
    </source>
</evidence>
<reference evidence="2" key="1">
    <citation type="submission" date="2023-01" db="EMBL/GenBank/DDBJ databases">
        <title>Tityus melici venom characterization: a new scorpion of medical importance.</title>
        <authorList>
            <person name="Kalapothakis Y."/>
            <person name="Miranda K."/>
            <person name="Aragao M."/>
            <person name="Larangote D."/>
            <person name="Braga-Pereira G."/>
            <person name="Noetzold M."/>
            <person name="Molina D."/>
            <person name="Langer R."/>
            <person name="Conceicao I.M."/>
            <person name="Guerra-Duarte C."/>
            <person name="Kalapothakis E."/>
            <person name="Chavez-Olortegui C."/>
            <person name="Borges A."/>
        </authorList>
    </citation>
    <scope>NUCLEOTIDE SEQUENCE</scope>
    <source>
        <strain evidence="2">Tme14</strain>
    </source>
</reference>
<feature type="signal peptide" evidence="1">
    <location>
        <begin position="1"/>
        <end position="27"/>
    </location>
</feature>
<organism evidence="2">
    <name type="scientific">Tityus melici</name>
    <dbReference type="NCBI Taxonomy" id="3026321"/>
    <lineage>
        <taxon>Eukaryota</taxon>
        <taxon>Metazoa</taxon>
        <taxon>Ecdysozoa</taxon>
        <taxon>Arthropoda</taxon>
        <taxon>Chelicerata</taxon>
        <taxon>Arachnida</taxon>
        <taxon>Scorpiones</taxon>
        <taxon>Buthida</taxon>
        <taxon>Buthoidea</taxon>
        <taxon>Buthidae</taxon>
        <taxon>Tityus</taxon>
    </lineage>
</organism>
<accession>A0AA49KA77</accession>
<feature type="chain" id="PRO_5041303873" evidence="1">
    <location>
        <begin position="28"/>
        <end position="63"/>
    </location>
</feature>
<keyword evidence="1" id="KW-0732">Signal</keyword>
<dbReference type="AlphaFoldDB" id="A0AA49KA77"/>
<sequence>MQFSGVVLILISMTLVNFVFFETKVEAGKFGKCKPDICAQTCQEEKGKGMGYCQKTECVCSEW</sequence>
<proteinExistence type="evidence at transcript level"/>
<dbReference type="EMBL" id="OQ368599">
    <property type="protein sequence ID" value="WLF82719.1"/>
    <property type="molecule type" value="mRNA"/>
</dbReference>
<name>A0AA49KA77_9SCOR</name>
<protein>
    <submittedName>
        <fullName evidence="2">KTx</fullName>
    </submittedName>
</protein>
<evidence type="ECO:0000313" key="2">
    <source>
        <dbReference type="EMBL" id="WLF82719.1"/>
    </source>
</evidence>